<comment type="caution">
    <text evidence="1">The sequence shown here is derived from an EMBL/GenBank/DDBJ whole genome shotgun (WGS) entry which is preliminary data.</text>
</comment>
<evidence type="ECO:0000313" key="1">
    <source>
        <dbReference type="EMBL" id="GBM87419.1"/>
    </source>
</evidence>
<gene>
    <name evidence="1" type="ORF">AVEN_97922_1</name>
</gene>
<dbReference type="EMBL" id="BGPR01003380">
    <property type="protein sequence ID" value="GBM87419.1"/>
    <property type="molecule type" value="Genomic_DNA"/>
</dbReference>
<keyword evidence="2" id="KW-1185">Reference proteome</keyword>
<protein>
    <submittedName>
        <fullName evidence="1">Uncharacterized protein</fullName>
    </submittedName>
</protein>
<evidence type="ECO:0000313" key="2">
    <source>
        <dbReference type="Proteomes" id="UP000499080"/>
    </source>
</evidence>
<name>A0A4Y2JD48_ARAVE</name>
<sequence length="97" mass="10651">MAPTPQLWLQQTTNPVVSSGQTLTLASSLLPSHSYHVRCETLVWNFWSNNKDALFRVPAAPPPPVLFSQNALASTQALRIVGERKTKLFESTSDSGN</sequence>
<proteinExistence type="predicted"/>
<dbReference type="Proteomes" id="UP000499080">
    <property type="component" value="Unassembled WGS sequence"/>
</dbReference>
<reference evidence="1 2" key="1">
    <citation type="journal article" date="2019" name="Sci. Rep.">
        <title>Orb-weaving spider Araneus ventricosus genome elucidates the spidroin gene catalogue.</title>
        <authorList>
            <person name="Kono N."/>
            <person name="Nakamura H."/>
            <person name="Ohtoshi R."/>
            <person name="Moran D.A.P."/>
            <person name="Shinohara A."/>
            <person name="Yoshida Y."/>
            <person name="Fujiwara M."/>
            <person name="Mori M."/>
            <person name="Tomita M."/>
            <person name="Arakawa K."/>
        </authorList>
    </citation>
    <scope>NUCLEOTIDE SEQUENCE [LARGE SCALE GENOMIC DNA]</scope>
</reference>
<organism evidence="1 2">
    <name type="scientific">Araneus ventricosus</name>
    <name type="common">Orbweaver spider</name>
    <name type="synonym">Epeira ventricosa</name>
    <dbReference type="NCBI Taxonomy" id="182803"/>
    <lineage>
        <taxon>Eukaryota</taxon>
        <taxon>Metazoa</taxon>
        <taxon>Ecdysozoa</taxon>
        <taxon>Arthropoda</taxon>
        <taxon>Chelicerata</taxon>
        <taxon>Arachnida</taxon>
        <taxon>Araneae</taxon>
        <taxon>Araneomorphae</taxon>
        <taxon>Entelegynae</taxon>
        <taxon>Araneoidea</taxon>
        <taxon>Araneidae</taxon>
        <taxon>Araneus</taxon>
    </lineage>
</organism>
<dbReference type="AlphaFoldDB" id="A0A4Y2JD48"/>
<accession>A0A4Y2JD48</accession>